<comment type="caution">
    <text evidence="2">The sequence shown here is derived from an EMBL/GenBank/DDBJ whole genome shotgun (WGS) entry which is preliminary data.</text>
</comment>
<accession>A0AAV5W4C2</accession>
<proteinExistence type="predicted"/>
<name>A0AAV5W4C2_9BILA</name>
<gene>
    <name evidence="2" type="ORF">PFISCL1PPCAC_16254</name>
</gene>
<evidence type="ECO:0000313" key="2">
    <source>
        <dbReference type="EMBL" id="GMT24957.1"/>
    </source>
</evidence>
<protein>
    <recommendedName>
        <fullName evidence="4">S1 motif domain-containing protein</fullName>
    </recommendedName>
</protein>
<feature type="compositionally biased region" description="Basic and acidic residues" evidence="1">
    <location>
        <begin position="191"/>
        <end position="216"/>
    </location>
</feature>
<feature type="region of interest" description="Disordered" evidence="1">
    <location>
        <begin position="191"/>
        <end position="217"/>
    </location>
</feature>
<evidence type="ECO:0000313" key="3">
    <source>
        <dbReference type="Proteomes" id="UP001432322"/>
    </source>
</evidence>
<dbReference type="AlphaFoldDB" id="A0AAV5W4C2"/>
<feature type="non-terminal residue" evidence="2">
    <location>
        <position position="355"/>
    </location>
</feature>
<evidence type="ECO:0008006" key="4">
    <source>
        <dbReference type="Google" id="ProtNLM"/>
    </source>
</evidence>
<evidence type="ECO:0000256" key="1">
    <source>
        <dbReference type="SAM" id="MobiDB-lite"/>
    </source>
</evidence>
<reference evidence="2" key="1">
    <citation type="submission" date="2023-10" db="EMBL/GenBank/DDBJ databases">
        <title>Genome assembly of Pristionchus species.</title>
        <authorList>
            <person name="Yoshida K."/>
            <person name="Sommer R.J."/>
        </authorList>
    </citation>
    <scope>NUCLEOTIDE SEQUENCE</scope>
    <source>
        <strain evidence="2">RS5133</strain>
    </source>
</reference>
<keyword evidence="3" id="KW-1185">Reference proteome</keyword>
<sequence>MDCLEKPVETGGWFEGIVTCIHEPRVFISFERGNAVHVRDETTPEELILGTVVDIRVRYKGNDSYFDILELGRRLRRSEEVIVAKTEEANAQFTTKATVFTVFCRAEVVERREGFFLLFTPIIGIAIYFFKDCPQSMKVGEEWAIKMHRIREKKTLPSNWIVHGVEGEGRMLDAPTVKRLWVEEEKEKRREGTVEEKRIQANERERRREEMREYEHSAPPQERWHTVMFTSVRDGSWTVTCRLADIVVIPYSMIGHLPVPERGIFYRIKCRRTVVGQWTAYDMEEEPVVPPDINVLNREKAISVWCYAKIDGSEGRAFTLFNEILGEATLPFTAADREMRVGDEVAALYYRVNKT</sequence>
<dbReference type="Proteomes" id="UP001432322">
    <property type="component" value="Unassembled WGS sequence"/>
</dbReference>
<organism evidence="2 3">
    <name type="scientific">Pristionchus fissidentatus</name>
    <dbReference type="NCBI Taxonomy" id="1538716"/>
    <lineage>
        <taxon>Eukaryota</taxon>
        <taxon>Metazoa</taxon>
        <taxon>Ecdysozoa</taxon>
        <taxon>Nematoda</taxon>
        <taxon>Chromadorea</taxon>
        <taxon>Rhabditida</taxon>
        <taxon>Rhabditina</taxon>
        <taxon>Diplogasteromorpha</taxon>
        <taxon>Diplogasteroidea</taxon>
        <taxon>Neodiplogasteridae</taxon>
        <taxon>Pristionchus</taxon>
    </lineage>
</organism>
<dbReference type="EMBL" id="BTSY01000004">
    <property type="protein sequence ID" value="GMT24957.1"/>
    <property type="molecule type" value="Genomic_DNA"/>
</dbReference>